<dbReference type="InterPro" id="IPR025423">
    <property type="entry name" value="TMEM205-like"/>
</dbReference>
<evidence type="ECO:0000259" key="8">
    <source>
        <dbReference type="Pfam" id="PF13664"/>
    </source>
</evidence>
<name>A0A084QGM3_STAC4</name>
<dbReference type="Pfam" id="PF13664">
    <property type="entry name" value="DUF4149"/>
    <property type="match status" value="1"/>
</dbReference>
<dbReference type="GO" id="GO:0016020">
    <property type="term" value="C:membrane"/>
    <property type="evidence" value="ECO:0007669"/>
    <property type="project" value="UniProtKB-SubCell"/>
</dbReference>
<reference evidence="9 10" key="1">
    <citation type="journal article" date="2014" name="BMC Genomics">
        <title>Comparative genome sequencing reveals chemotype-specific gene clusters in the toxigenic black mold Stachybotrys.</title>
        <authorList>
            <person name="Semeiks J."/>
            <person name="Borek D."/>
            <person name="Otwinowski Z."/>
            <person name="Grishin N.V."/>
        </authorList>
    </citation>
    <scope>NUCLEOTIDE SEQUENCE [LARGE SCALE GENOMIC DNA]</scope>
    <source>
        <strain evidence="9 10">IBT 40285</strain>
    </source>
</reference>
<dbReference type="AlphaFoldDB" id="A0A084QGM3"/>
<dbReference type="EMBL" id="KL660757">
    <property type="protein sequence ID" value="KFA63108.1"/>
    <property type="molecule type" value="Genomic_DNA"/>
</dbReference>
<feature type="compositionally biased region" description="Basic residues" evidence="6">
    <location>
        <begin position="529"/>
        <end position="544"/>
    </location>
</feature>
<feature type="coiled-coil region" evidence="5">
    <location>
        <begin position="411"/>
        <end position="438"/>
    </location>
</feature>
<keyword evidence="10" id="KW-1185">Reference proteome</keyword>
<evidence type="ECO:0000256" key="1">
    <source>
        <dbReference type="ARBA" id="ARBA00004370"/>
    </source>
</evidence>
<feature type="compositionally biased region" description="Basic and acidic residues" evidence="6">
    <location>
        <begin position="545"/>
        <end position="562"/>
    </location>
</feature>
<evidence type="ECO:0000256" key="2">
    <source>
        <dbReference type="ARBA" id="ARBA00022692"/>
    </source>
</evidence>
<evidence type="ECO:0000313" key="9">
    <source>
        <dbReference type="EMBL" id="KFA63108.1"/>
    </source>
</evidence>
<accession>A0A084QGM3</accession>
<dbReference type="PANTHER" id="PTHR23241">
    <property type="entry name" value="LATE EMBRYOGENESIS ABUNDANT PLANTS LEA-RELATED"/>
    <property type="match status" value="1"/>
</dbReference>
<feature type="region of interest" description="Disordered" evidence="6">
    <location>
        <begin position="246"/>
        <end position="317"/>
    </location>
</feature>
<dbReference type="OrthoDB" id="1641132at2759"/>
<sequence>MALLKYLSTVLDLLLPSVHVLFYSVLLGSQLYQSFIVTKVTFAALPRPAFVSLQKRLFPIYFRTQTALIVLTAATFPLGPSALIHSRFDCLPLLAAALPAGLNLAVYGPLTQNAMLERARQALSGASRNIDADPLEAQDIAILKRRFSFAHAMSIHLNLISLGGTLWYGWQLASRLEYKPCVAKYSIDKIPPPLTMRYTLFIALIAGAALAAPVAYVDPARRTGVEGKHKTDVTVKDSVQGLNGNRSCVYHRGDGESGVGRVTDEQLKAIKRPGRVGIEQPRTKARGTNSTSPEDDADGPQAHDKRSTLDESGQWRGVFGEPRCSQVINRTEGTIGAANDTVRVLKHMDCDWCHSWNHLSGESPELRVCYRACRKYNKDLCLGRAVSRPFPPFTSHAHSKDPIPWYPGKPSKAEMEELDEALKEIEKAEHAVEGLGHVLGLNYTLKLDNATALARSRDNSTAMGRLRGKAVPLVNIHKRSPAPSPESHRPYPVLVGYTGKSRHENFPSKGLEDSSTPAGQDKHSPEAKKPKKPKKPKKDKKDKKDKKAEKDKKDKKDKKAEKDNEDEEDKKVKKPKYRDPYNPLRPPLIVHKPPKFEHISSGPEIWGPPQADKYRNWRTSFYPRVGQKLALRPYGKWGRVFINDTEPWVIEHSTYPRPFDHEKHGYKLDDNLGAIDEVGTPPRDMDHNFVKLPYDRRTRLKKHYVAFVRDRLDDWRHHINGRDHLTGKRDVVPPASGPDKGENCHYLCERQHWLADETQCVPVCRELASEDVAGEESTRLRHERSRKIIHSSYKEAQTAAPQQPAPSPSPARNGTLERRWKLPPKGYWWDDCCEFILHGKPPSHPKPCLVAMKQELPPAGQRSDWAALEGPRAFRSLNCGEECSGPANRDTRTQCALSCMAFNDVLVRHGLDRPLGKPPKVRGGDTCYDGTADLPGRGCVGDRVMEVTGSWE</sequence>
<feature type="compositionally biased region" description="Basic and acidic residues" evidence="6">
    <location>
        <begin position="501"/>
        <end position="512"/>
    </location>
</feature>
<dbReference type="HOGENOM" id="CLU_315270_0_0_1"/>
<feature type="region of interest" description="Disordered" evidence="6">
    <location>
        <begin position="793"/>
        <end position="817"/>
    </location>
</feature>
<evidence type="ECO:0000256" key="4">
    <source>
        <dbReference type="ARBA" id="ARBA00023136"/>
    </source>
</evidence>
<feature type="transmembrane region" description="Helical" evidence="7">
    <location>
        <begin position="91"/>
        <end position="110"/>
    </location>
</feature>
<keyword evidence="5" id="KW-0175">Coiled coil</keyword>
<feature type="transmembrane region" description="Helical" evidence="7">
    <location>
        <begin position="20"/>
        <end position="45"/>
    </location>
</feature>
<dbReference type="InterPro" id="IPR053009">
    <property type="entry name" value="Xanthocillin_Biosynth-Assoc"/>
</dbReference>
<gene>
    <name evidence="9" type="ORF">S40285_05902</name>
</gene>
<evidence type="ECO:0000256" key="6">
    <source>
        <dbReference type="SAM" id="MobiDB-lite"/>
    </source>
</evidence>
<keyword evidence="2 7" id="KW-0812">Transmembrane</keyword>
<evidence type="ECO:0000313" key="10">
    <source>
        <dbReference type="Proteomes" id="UP000028524"/>
    </source>
</evidence>
<evidence type="ECO:0000256" key="7">
    <source>
        <dbReference type="SAM" id="Phobius"/>
    </source>
</evidence>
<comment type="subcellular location">
    <subcellularLocation>
        <location evidence="1">Membrane</location>
    </subcellularLocation>
</comment>
<feature type="region of interest" description="Disordered" evidence="6">
    <location>
        <begin position="473"/>
        <end position="593"/>
    </location>
</feature>
<dbReference type="Proteomes" id="UP000028524">
    <property type="component" value="Unassembled WGS sequence"/>
</dbReference>
<feature type="domain" description="TMEM205-like" evidence="8">
    <location>
        <begin position="21"/>
        <end position="119"/>
    </location>
</feature>
<evidence type="ECO:0000256" key="5">
    <source>
        <dbReference type="SAM" id="Coils"/>
    </source>
</evidence>
<dbReference type="InParanoid" id="A0A084QGM3"/>
<organism evidence="9 10">
    <name type="scientific">Stachybotrys chlorohalonatus (strain IBT 40285)</name>
    <dbReference type="NCBI Taxonomy" id="1283841"/>
    <lineage>
        <taxon>Eukaryota</taxon>
        <taxon>Fungi</taxon>
        <taxon>Dikarya</taxon>
        <taxon>Ascomycota</taxon>
        <taxon>Pezizomycotina</taxon>
        <taxon>Sordariomycetes</taxon>
        <taxon>Hypocreomycetidae</taxon>
        <taxon>Hypocreales</taxon>
        <taxon>Stachybotryaceae</taxon>
        <taxon>Stachybotrys</taxon>
    </lineage>
</organism>
<keyword evidence="4 7" id="KW-0472">Membrane</keyword>
<protein>
    <recommendedName>
        <fullName evidence="8">TMEM205-like domain-containing protein</fullName>
    </recommendedName>
</protein>
<evidence type="ECO:0000256" key="3">
    <source>
        <dbReference type="ARBA" id="ARBA00022989"/>
    </source>
</evidence>
<feature type="transmembrane region" description="Helical" evidence="7">
    <location>
        <begin position="198"/>
        <end position="217"/>
    </location>
</feature>
<keyword evidence="3 7" id="KW-1133">Transmembrane helix</keyword>
<proteinExistence type="predicted"/>
<dbReference type="PANTHER" id="PTHR23241:SF102">
    <property type="entry name" value="LD23009P"/>
    <property type="match status" value="1"/>
</dbReference>